<dbReference type="PANTHER" id="PTHR10030">
    <property type="entry name" value="ALPHA-L-FUCOSIDASE"/>
    <property type="match status" value="1"/>
</dbReference>
<proteinExistence type="inferred from homology"/>
<dbReference type="GO" id="GO:0016139">
    <property type="term" value="P:glycoside catabolic process"/>
    <property type="evidence" value="ECO:0007669"/>
    <property type="project" value="TreeGrafter"/>
</dbReference>
<dbReference type="SMART" id="SM00812">
    <property type="entry name" value="Alpha_L_fucos"/>
    <property type="match status" value="1"/>
</dbReference>
<keyword evidence="3 6" id="KW-0732">Signal</keyword>
<evidence type="ECO:0000256" key="2">
    <source>
        <dbReference type="ARBA" id="ARBA00012662"/>
    </source>
</evidence>
<keyword evidence="4" id="KW-0378">Hydrolase</keyword>
<name>A0A4Q1C6Z8_9BACT</name>
<dbReference type="AlphaFoldDB" id="A0A4Q1C6Z8"/>
<sequence length="561" mass="61318">MNTRAATLLALSFVASALPGLASIPSNATPSVIVSTAREPVAAGPFAPTWESLRGYEAPEWFRDAKFGIWAHWGPQCEPGMGDWYARHLYFENGPAWGPNVTAFHRETYGHPSQAGFKDVIHRWKAENWNPDKLVALYKRAGAQYFFALANHNDNLDLWDSKYQPWNSVRVGPKKDLIAGWARAARANGLKFGVSVHAAHAWSWYEPAQGADKEGPLAGVPYDGRLTAADGKGQWWEGLDPQDLYEQRHAPAEGFAEPLKIHERWDWGNGVSPPDQAYSERFYHRTMDLINTFRPDLLYFDDTALPLWPVSDAGLKIAAHYYNQGAARNGGRADNVIFGKVLTADQKRALVWDVERGAPNDIQPLPWQTCTCIGSWHYEKKIADENRYKSAATVLQMLADIVSKNGNLLLNIPLRGDGTPDDASLAVVEGIATWMDVNREAIFATRPWKIFGEGPASAGAALSAQGFNEGKGKPYTADDLRFTQSKDGRTLYIIGLVRPTAPLAVAALGTAAGHLDRAIASVELLGSAAPVKWTQTAAALKLDAGAPAGPAGPVVFKVSLR</sequence>
<keyword evidence="9" id="KW-1185">Reference proteome</keyword>
<dbReference type="Gene3D" id="2.60.40.1180">
    <property type="entry name" value="Golgi alpha-mannosidase II"/>
    <property type="match status" value="1"/>
</dbReference>
<gene>
    <name evidence="8" type="ORF">ESB00_01325</name>
</gene>
<reference evidence="8 9" key="1">
    <citation type="submission" date="2019-01" db="EMBL/GenBank/DDBJ databases">
        <title>Lacunisphaera sp. strain TWA-58.</title>
        <authorList>
            <person name="Chen W.-M."/>
        </authorList>
    </citation>
    <scope>NUCLEOTIDE SEQUENCE [LARGE SCALE GENOMIC DNA]</scope>
    <source>
        <strain evidence="8 9">TWA-58</strain>
    </source>
</reference>
<dbReference type="Pfam" id="PF01120">
    <property type="entry name" value="Alpha_L_fucos"/>
    <property type="match status" value="1"/>
</dbReference>
<keyword evidence="5" id="KW-0326">Glycosidase</keyword>
<dbReference type="RefSeq" id="WP_129045934.1">
    <property type="nucleotide sequence ID" value="NZ_SDHX01000001.1"/>
</dbReference>
<accession>A0A4Q1C6Z8</accession>
<dbReference type="InterPro" id="IPR017853">
    <property type="entry name" value="GH"/>
</dbReference>
<evidence type="ECO:0000256" key="6">
    <source>
        <dbReference type="SAM" id="SignalP"/>
    </source>
</evidence>
<dbReference type="PANTHER" id="PTHR10030:SF37">
    <property type="entry name" value="ALPHA-L-FUCOSIDASE-RELATED"/>
    <property type="match status" value="1"/>
</dbReference>
<feature type="chain" id="PRO_5020666800" description="alpha-L-fucosidase" evidence="6">
    <location>
        <begin position="18"/>
        <end position="561"/>
    </location>
</feature>
<dbReference type="GO" id="GO:0004560">
    <property type="term" value="F:alpha-L-fucosidase activity"/>
    <property type="evidence" value="ECO:0007669"/>
    <property type="project" value="InterPro"/>
</dbReference>
<feature type="signal peptide" evidence="6">
    <location>
        <begin position="1"/>
        <end position="17"/>
    </location>
</feature>
<evidence type="ECO:0000256" key="4">
    <source>
        <dbReference type="ARBA" id="ARBA00022801"/>
    </source>
</evidence>
<dbReference type="GO" id="GO:0005764">
    <property type="term" value="C:lysosome"/>
    <property type="evidence" value="ECO:0007669"/>
    <property type="project" value="TreeGrafter"/>
</dbReference>
<dbReference type="GO" id="GO:0006004">
    <property type="term" value="P:fucose metabolic process"/>
    <property type="evidence" value="ECO:0007669"/>
    <property type="project" value="TreeGrafter"/>
</dbReference>
<evidence type="ECO:0000313" key="9">
    <source>
        <dbReference type="Proteomes" id="UP000290218"/>
    </source>
</evidence>
<dbReference type="OrthoDB" id="107551at2"/>
<comment type="caution">
    <text evidence="8">The sequence shown here is derived from an EMBL/GenBank/DDBJ whole genome shotgun (WGS) entry which is preliminary data.</text>
</comment>
<dbReference type="EC" id="3.2.1.51" evidence="2"/>
<dbReference type="Gene3D" id="3.20.20.80">
    <property type="entry name" value="Glycosidases"/>
    <property type="match status" value="1"/>
</dbReference>
<dbReference type="EMBL" id="SDHX01000001">
    <property type="protein sequence ID" value="RXK54570.1"/>
    <property type="molecule type" value="Genomic_DNA"/>
</dbReference>
<evidence type="ECO:0000313" key="8">
    <source>
        <dbReference type="EMBL" id="RXK54570.1"/>
    </source>
</evidence>
<protein>
    <recommendedName>
        <fullName evidence="2">alpha-L-fucosidase</fullName>
        <ecNumber evidence="2">3.2.1.51</ecNumber>
    </recommendedName>
</protein>
<organism evidence="8 9">
    <name type="scientific">Oleiharenicola lentus</name>
    <dbReference type="NCBI Taxonomy" id="2508720"/>
    <lineage>
        <taxon>Bacteria</taxon>
        <taxon>Pseudomonadati</taxon>
        <taxon>Verrucomicrobiota</taxon>
        <taxon>Opitutia</taxon>
        <taxon>Opitutales</taxon>
        <taxon>Opitutaceae</taxon>
        <taxon>Oleiharenicola</taxon>
    </lineage>
</organism>
<evidence type="ECO:0000256" key="5">
    <source>
        <dbReference type="ARBA" id="ARBA00023295"/>
    </source>
</evidence>
<dbReference type="InterPro" id="IPR057739">
    <property type="entry name" value="Glyco_hydro_29_N"/>
</dbReference>
<evidence type="ECO:0000256" key="1">
    <source>
        <dbReference type="ARBA" id="ARBA00007951"/>
    </source>
</evidence>
<evidence type="ECO:0000259" key="7">
    <source>
        <dbReference type="Pfam" id="PF01120"/>
    </source>
</evidence>
<dbReference type="InterPro" id="IPR013780">
    <property type="entry name" value="Glyco_hydro_b"/>
</dbReference>
<evidence type="ECO:0000256" key="3">
    <source>
        <dbReference type="ARBA" id="ARBA00022729"/>
    </source>
</evidence>
<feature type="domain" description="Glycoside hydrolase family 29 N-terminal" evidence="7">
    <location>
        <begin position="38"/>
        <end position="440"/>
    </location>
</feature>
<dbReference type="SUPFAM" id="SSF51445">
    <property type="entry name" value="(Trans)glycosidases"/>
    <property type="match status" value="1"/>
</dbReference>
<dbReference type="InterPro" id="IPR000933">
    <property type="entry name" value="Glyco_hydro_29"/>
</dbReference>
<dbReference type="Proteomes" id="UP000290218">
    <property type="component" value="Unassembled WGS sequence"/>
</dbReference>
<comment type="similarity">
    <text evidence="1">Belongs to the glycosyl hydrolase 29 family.</text>
</comment>